<sequence length="775" mass="86527">MNQMIRFSFPGQAYFMIRRFPLPLFFLCALVLAAGVAAEPGRAQRPRVGVIGPIDGTGVPVEQFESLQQRLAGVDVSGTLGNSIHLAACQPQQISISDRTVEAVCGRNVRLPDAWTLGPESTLYRGVACGPDRPESEKRAEQIGQAPSSWASLRPIIESNYPNDVIAMIDPRGTLHVACDWDADLKLDGKELFVVPADEFDQAKLFRHDDWIVMMQLAQSTDHTVDRQSMDHIQLRLWTITGTAQDRTGDWGRSPLAALLNPAHHSAEYELIWLDVAGWMPADMAASMQAAKEIGCDVVLIDVIAANRDAAEMTPLIAELSHRCGIPVMVNKRTTVSPDHWVQPSRAAGSDAVDPRLDEGVAFERRVNAMLRRPLPLPDTDQNEVAAEALARPEAVAPPATMRCVSLPRVPEADVPEVVLRNARPLLDRGPLVRSWWYRGAAGDGSADAGRLFQATDATVPRWDDRRLQSWTFLESGWLDRRSRRMGEPGLATHQPAWILLQAVAGSSVDVAPPQLVESVGGDSDRRSPTPGRRDWLWYYDHDAAEESLQQRVVSGATPGEVLQRHGEPEDAAADIDAWRSHLLALDQPSLRKRHLDRVIAAADQVLRRCEKELGGLPAPVDPDQIVAQTRMNEDSNIDVPTTPDAIRWYAWAVDAVYRKVRAIGYRELPDVVVDHPVRDPEAQDRAYESAFAQLCGMVDITDHRFVLTLVRYLRRQGEPFQAYEMLQRHATEGPAMPWYFKKERDLWTDGGWEPLRRLGHARWFLREADQSVMH</sequence>
<dbReference type="Gene3D" id="1.25.40.710">
    <property type="match status" value="1"/>
</dbReference>
<dbReference type="RefSeq" id="WP_147871150.1">
    <property type="nucleotide sequence ID" value="NZ_CP036264.1"/>
</dbReference>
<evidence type="ECO:0000313" key="1">
    <source>
        <dbReference type="EMBL" id="QEG02181.1"/>
    </source>
</evidence>
<proteinExistence type="predicted"/>
<dbReference type="Proteomes" id="UP000321353">
    <property type="component" value="Chromosome"/>
</dbReference>
<accession>A0A5B9MPV0</accession>
<reference evidence="1 2" key="1">
    <citation type="submission" date="2019-02" db="EMBL/GenBank/DDBJ databases">
        <title>Planctomycetal bacteria perform biofilm scaping via a novel small molecule.</title>
        <authorList>
            <person name="Jeske O."/>
            <person name="Boedeker C."/>
            <person name="Wiegand S."/>
            <person name="Breitling P."/>
            <person name="Kallscheuer N."/>
            <person name="Jogler M."/>
            <person name="Rohde M."/>
            <person name="Petersen J."/>
            <person name="Medema M.H."/>
            <person name="Surup F."/>
            <person name="Jogler C."/>
        </authorList>
    </citation>
    <scope>NUCLEOTIDE SEQUENCE [LARGE SCALE GENOMIC DNA]</scope>
    <source>
        <strain evidence="1 2">Mal15</strain>
    </source>
</reference>
<gene>
    <name evidence="1" type="ORF">Mal15_62660</name>
</gene>
<evidence type="ECO:0000313" key="2">
    <source>
        <dbReference type="Proteomes" id="UP000321353"/>
    </source>
</evidence>
<protein>
    <submittedName>
        <fullName evidence="1">Uncharacterized protein</fullName>
    </submittedName>
</protein>
<dbReference type="AlphaFoldDB" id="A0A5B9MPV0"/>
<name>A0A5B9MPV0_9BACT</name>
<dbReference type="InterPro" id="IPR046939">
    <property type="entry name" value="TPPII_C_sf"/>
</dbReference>
<dbReference type="EMBL" id="CP036264">
    <property type="protein sequence ID" value="QEG02181.1"/>
    <property type="molecule type" value="Genomic_DNA"/>
</dbReference>
<organism evidence="1 2">
    <name type="scientific">Stieleria maiorica</name>
    <dbReference type="NCBI Taxonomy" id="2795974"/>
    <lineage>
        <taxon>Bacteria</taxon>
        <taxon>Pseudomonadati</taxon>
        <taxon>Planctomycetota</taxon>
        <taxon>Planctomycetia</taxon>
        <taxon>Pirellulales</taxon>
        <taxon>Pirellulaceae</taxon>
        <taxon>Stieleria</taxon>
    </lineage>
</organism>
<keyword evidence="2" id="KW-1185">Reference proteome</keyword>
<dbReference type="KEGG" id="smam:Mal15_62660"/>